<feature type="transmembrane region" description="Helical" evidence="1">
    <location>
        <begin position="90"/>
        <end position="115"/>
    </location>
</feature>
<feature type="transmembrane region" description="Helical" evidence="1">
    <location>
        <begin position="135"/>
        <end position="158"/>
    </location>
</feature>
<evidence type="ECO:0000313" key="3">
    <source>
        <dbReference type="Proteomes" id="UP000318582"/>
    </source>
</evidence>
<dbReference type="PANTHER" id="PTHR34391:SF1">
    <property type="entry name" value="UPF0658 GOLGI APPARATUS MEMBRANE PROTEIN C1952.10C-RELATED"/>
    <property type="match status" value="1"/>
</dbReference>
<evidence type="ECO:0000256" key="1">
    <source>
        <dbReference type="SAM" id="Phobius"/>
    </source>
</evidence>
<feature type="transmembrane region" description="Helical" evidence="1">
    <location>
        <begin position="246"/>
        <end position="266"/>
    </location>
</feature>
<feature type="transmembrane region" description="Helical" evidence="1">
    <location>
        <begin position="49"/>
        <end position="78"/>
    </location>
</feature>
<feature type="transmembrane region" description="Helical" evidence="1">
    <location>
        <begin position="278"/>
        <end position="301"/>
    </location>
</feature>
<dbReference type="InterPro" id="IPR040410">
    <property type="entry name" value="UPF0658_Golgi"/>
</dbReference>
<feature type="transmembrane region" description="Helical" evidence="1">
    <location>
        <begin position="7"/>
        <end position="37"/>
    </location>
</feature>
<accession>A0A507E4K7</accession>
<sequence length="339" mass="38266">MPIKSRAGYLAVTGAALEAIIIIILESIVAAIFLRYYDIINSEGPTRGIPVYLIIFIGAQIFLIFLMTDAASVASSLLLKNIWHENTIQLIFSVIFNASVCLYSIFQYVQMIGLVRRNVGGIVMSEADEKSLKGILLVIPIILGVFSILFAICAYKMYLEFGWKMYKRIGADPKMRSMYRTYQIFLTFLKLDLFFVLGFGIQFLVLVISPSDPEFGITIAAIPIMLIVFAFAAYGLKREDVWMMRMFCVGLVTAMAYFVFKLVRIYQRTAKYADTKYYLTFFACLSLGVVFFTLINAIMCYHNFGKGLKQHILITRQKRKSATSNLDTTGPMSEVDGSV</sequence>
<name>A0A507E4K7_9FUNG</name>
<proteinExistence type="predicted"/>
<evidence type="ECO:0000313" key="2">
    <source>
        <dbReference type="EMBL" id="TPX58993.1"/>
    </source>
</evidence>
<keyword evidence="1" id="KW-0812">Transmembrane</keyword>
<feature type="transmembrane region" description="Helical" evidence="1">
    <location>
        <begin position="184"/>
        <end position="209"/>
    </location>
</feature>
<keyword evidence="1" id="KW-1133">Transmembrane helix</keyword>
<dbReference type="GO" id="GO:0005794">
    <property type="term" value="C:Golgi apparatus"/>
    <property type="evidence" value="ECO:0007669"/>
    <property type="project" value="TreeGrafter"/>
</dbReference>
<protein>
    <submittedName>
        <fullName evidence="2">Uncharacterized protein</fullName>
    </submittedName>
</protein>
<gene>
    <name evidence="2" type="ORF">PhCBS80983_g02782</name>
</gene>
<reference evidence="2 3" key="1">
    <citation type="journal article" date="2019" name="Sci. Rep.">
        <title>Comparative genomics of chytrid fungi reveal insights into the obligate biotrophic and pathogenic lifestyle of Synchytrium endobioticum.</title>
        <authorList>
            <person name="van de Vossenberg B.T.L.H."/>
            <person name="Warris S."/>
            <person name="Nguyen H.D.T."/>
            <person name="van Gent-Pelzer M.P.E."/>
            <person name="Joly D.L."/>
            <person name="van de Geest H.C."/>
            <person name="Bonants P.J.M."/>
            <person name="Smith D.S."/>
            <person name="Levesque C.A."/>
            <person name="van der Lee T.A.J."/>
        </authorList>
    </citation>
    <scope>NUCLEOTIDE SEQUENCE [LARGE SCALE GENOMIC DNA]</scope>
    <source>
        <strain evidence="2 3">CBS 809.83</strain>
    </source>
</reference>
<keyword evidence="3" id="KW-1185">Reference proteome</keyword>
<feature type="transmembrane region" description="Helical" evidence="1">
    <location>
        <begin position="215"/>
        <end position="234"/>
    </location>
</feature>
<comment type="caution">
    <text evidence="2">The sequence shown here is derived from an EMBL/GenBank/DDBJ whole genome shotgun (WGS) entry which is preliminary data.</text>
</comment>
<keyword evidence="1" id="KW-0472">Membrane</keyword>
<dbReference type="Proteomes" id="UP000318582">
    <property type="component" value="Unassembled WGS sequence"/>
</dbReference>
<dbReference type="PANTHER" id="PTHR34391">
    <property type="entry name" value="UPF0658 GOLGI APPARATUS MEMBRANE PROTEIN C1952.10C-RELATED"/>
    <property type="match status" value="1"/>
</dbReference>
<organism evidence="2 3">
    <name type="scientific">Powellomyces hirtus</name>
    <dbReference type="NCBI Taxonomy" id="109895"/>
    <lineage>
        <taxon>Eukaryota</taxon>
        <taxon>Fungi</taxon>
        <taxon>Fungi incertae sedis</taxon>
        <taxon>Chytridiomycota</taxon>
        <taxon>Chytridiomycota incertae sedis</taxon>
        <taxon>Chytridiomycetes</taxon>
        <taxon>Spizellomycetales</taxon>
        <taxon>Powellomycetaceae</taxon>
        <taxon>Powellomyces</taxon>
    </lineage>
</organism>
<dbReference type="EMBL" id="QEAQ01000030">
    <property type="protein sequence ID" value="TPX58993.1"/>
    <property type="molecule type" value="Genomic_DNA"/>
</dbReference>
<dbReference type="AlphaFoldDB" id="A0A507E4K7"/>